<keyword evidence="4" id="KW-1185">Reference proteome</keyword>
<dbReference type="RefSeq" id="WP_124280579.1">
    <property type="nucleotide sequence ID" value="NZ_BMWJ01000002.1"/>
</dbReference>
<dbReference type="EMBL" id="JAGINS010000001">
    <property type="protein sequence ID" value="MBP2357894.1"/>
    <property type="molecule type" value="Genomic_DNA"/>
</dbReference>
<dbReference type="Gene3D" id="3.30.70.1060">
    <property type="entry name" value="Dimeric alpha+beta barrel"/>
    <property type="match status" value="1"/>
</dbReference>
<dbReference type="InterPro" id="IPR005545">
    <property type="entry name" value="YCII"/>
</dbReference>
<proteinExistence type="inferred from homology"/>
<feature type="domain" description="YCII-related" evidence="2">
    <location>
        <begin position="18"/>
        <end position="107"/>
    </location>
</feature>
<dbReference type="InterPro" id="IPR011008">
    <property type="entry name" value="Dimeric_a/b-barrel"/>
</dbReference>
<name>A0ABS4V2D5_9ACTN</name>
<sequence>MPRYLISFDDGSMIIPDQELPQVDAAAHEVVREAQDAGVWVFGGGLASQRASVVATDGSVTGGPYPETKAVLGGFSIVDVPSREDALEWAAKIAAACRCAQEVREIMTDPAV</sequence>
<reference evidence="3 4" key="1">
    <citation type="submission" date="2021-03" db="EMBL/GenBank/DDBJ databases">
        <title>Sequencing the genomes of 1000 actinobacteria strains.</title>
        <authorList>
            <person name="Klenk H.-P."/>
        </authorList>
    </citation>
    <scope>NUCLEOTIDE SEQUENCE [LARGE SCALE GENOMIC DNA]</scope>
    <source>
        <strain evidence="3 4">DSM 40843</strain>
    </source>
</reference>
<gene>
    <name evidence="3" type="ORF">JOF59_000294</name>
</gene>
<evidence type="ECO:0000313" key="3">
    <source>
        <dbReference type="EMBL" id="MBP2357894.1"/>
    </source>
</evidence>
<accession>A0ABS4V2D5</accession>
<evidence type="ECO:0000259" key="2">
    <source>
        <dbReference type="Pfam" id="PF03795"/>
    </source>
</evidence>
<organism evidence="3 4">
    <name type="scientific">Streptomyces clavifer</name>
    <dbReference type="NCBI Taxonomy" id="68188"/>
    <lineage>
        <taxon>Bacteria</taxon>
        <taxon>Bacillati</taxon>
        <taxon>Actinomycetota</taxon>
        <taxon>Actinomycetes</taxon>
        <taxon>Kitasatosporales</taxon>
        <taxon>Streptomycetaceae</taxon>
        <taxon>Streptomyces</taxon>
    </lineage>
</organism>
<dbReference type="Pfam" id="PF03795">
    <property type="entry name" value="YCII"/>
    <property type="match status" value="1"/>
</dbReference>
<dbReference type="SUPFAM" id="SSF54909">
    <property type="entry name" value="Dimeric alpha+beta barrel"/>
    <property type="match status" value="1"/>
</dbReference>
<dbReference type="GeneID" id="97345984"/>
<dbReference type="Proteomes" id="UP001519311">
    <property type="component" value="Unassembled WGS sequence"/>
</dbReference>
<comment type="similarity">
    <text evidence="1">Belongs to the YciI family.</text>
</comment>
<evidence type="ECO:0000313" key="4">
    <source>
        <dbReference type="Proteomes" id="UP001519311"/>
    </source>
</evidence>
<comment type="caution">
    <text evidence="3">The sequence shown here is derived from an EMBL/GenBank/DDBJ whole genome shotgun (WGS) entry which is preliminary data.</text>
</comment>
<protein>
    <recommendedName>
        <fullName evidence="2">YCII-related domain-containing protein</fullName>
    </recommendedName>
</protein>
<evidence type="ECO:0000256" key="1">
    <source>
        <dbReference type="ARBA" id="ARBA00007689"/>
    </source>
</evidence>
<dbReference type="PANTHER" id="PTHR35174">
    <property type="entry name" value="BLL7171 PROTEIN-RELATED"/>
    <property type="match status" value="1"/>
</dbReference>